<sequence>MTSSLIATGLISCASDNTPQPQPMPKIKNYDTIKQGWVQRNLDNSSAGSFVPVNFDNAIFTADSSGTIYKIDPSDGSIINSFYTREKLSSGVGVAGGSVYATTIDAHLIAVDKGSGKIKWKIRLPTVSLEAPQVGADLVIVKTNDSEVLAYNTSDGSPVWVYQKPAPALTLRVTNTFQVIGNEVVVIGLPGGKLALVNLKTGVPIWENYVAIPEGATDLDKITDIGMRPVLDDKRLYVAAYNGKIACLDAISSNIIWEKKFNTSIGLTYDQQNVYAVSQDGVVYAFDKNTGSQVWKNATMQYRSLSAPAILGVGVLIVDNDGYVHLFNRNDGQETARISTNLYDGVSLPLVRDNGVVFQSANGILELIKNY</sequence>
<dbReference type="SMART" id="SM00564">
    <property type="entry name" value="PQQ"/>
    <property type="match status" value="6"/>
</dbReference>
<dbReference type="NCBIfam" id="TIGR03300">
    <property type="entry name" value="assembly_YfgL"/>
    <property type="match status" value="1"/>
</dbReference>
<evidence type="ECO:0000256" key="1">
    <source>
        <dbReference type="ARBA" id="ARBA00022729"/>
    </source>
</evidence>
<dbReference type="GO" id="GO:0051205">
    <property type="term" value="P:protein insertion into membrane"/>
    <property type="evidence" value="ECO:0007669"/>
    <property type="project" value="UniProtKB-UniRule"/>
</dbReference>
<dbReference type="HAMAP" id="MF_00923">
    <property type="entry name" value="OM_assembly_BamB"/>
    <property type="match status" value="1"/>
</dbReference>
<evidence type="ECO:0000313" key="6">
    <source>
        <dbReference type="EMBL" id="AUR51733.1"/>
    </source>
</evidence>
<dbReference type="Gene3D" id="2.130.10.10">
    <property type="entry name" value="YVTN repeat-like/Quinoprotein amine dehydrogenase"/>
    <property type="match status" value="1"/>
</dbReference>
<keyword evidence="3 4" id="KW-0998">Cell outer membrane</keyword>
<dbReference type="Proteomes" id="UP000236655">
    <property type="component" value="Chromosome"/>
</dbReference>
<dbReference type="InterPro" id="IPR017687">
    <property type="entry name" value="BamB"/>
</dbReference>
<evidence type="ECO:0000256" key="4">
    <source>
        <dbReference type="HAMAP-Rule" id="MF_00923"/>
    </source>
</evidence>
<dbReference type="Pfam" id="PF13360">
    <property type="entry name" value="PQQ_2"/>
    <property type="match status" value="1"/>
</dbReference>
<dbReference type="SUPFAM" id="SSF50998">
    <property type="entry name" value="Quinoprotein alcohol dehydrogenase-like"/>
    <property type="match status" value="1"/>
</dbReference>
<dbReference type="InterPro" id="IPR011047">
    <property type="entry name" value="Quinoprotein_ADH-like_sf"/>
</dbReference>
<protein>
    <recommendedName>
        <fullName evidence="4">Outer membrane protein assembly factor BamB</fullName>
    </recommendedName>
</protein>
<gene>
    <name evidence="4 6" type="primary">bamB</name>
    <name evidence="6" type="ORF">CUN60_05295</name>
</gene>
<reference evidence="7" key="1">
    <citation type="submission" date="2017-11" db="EMBL/GenBank/DDBJ databases">
        <authorList>
            <person name="Chan K.G."/>
            <person name="Lee L.S."/>
        </authorList>
    </citation>
    <scope>NUCLEOTIDE SEQUENCE [LARGE SCALE GENOMIC DNA]</scope>
    <source>
        <strain evidence="7">DSM 100970</strain>
    </source>
</reference>
<dbReference type="InterPro" id="IPR015943">
    <property type="entry name" value="WD40/YVTN_repeat-like_dom_sf"/>
</dbReference>
<evidence type="ECO:0000256" key="3">
    <source>
        <dbReference type="ARBA" id="ARBA00023237"/>
    </source>
</evidence>
<dbReference type="EMBL" id="CP024847">
    <property type="protein sequence ID" value="AUR51733.1"/>
    <property type="molecule type" value="Genomic_DNA"/>
</dbReference>
<keyword evidence="7" id="KW-1185">Reference proteome</keyword>
<proteinExistence type="inferred from homology"/>
<comment type="function">
    <text evidence="4">Part of the outer membrane protein assembly complex, which is involved in assembly and insertion of beta-barrel proteins into the outer membrane.</text>
</comment>
<dbReference type="PANTHER" id="PTHR34512:SF30">
    <property type="entry name" value="OUTER MEMBRANE PROTEIN ASSEMBLY FACTOR BAMB"/>
    <property type="match status" value="1"/>
</dbReference>
<comment type="subcellular location">
    <subcellularLocation>
        <location evidence="4">Cell outer membrane</location>
    </subcellularLocation>
</comment>
<organism evidence="6 7">
    <name type="scientific">Aquella oligotrophica</name>
    <dbReference type="NCBI Taxonomy" id="2067065"/>
    <lineage>
        <taxon>Bacteria</taxon>
        <taxon>Pseudomonadati</taxon>
        <taxon>Pseudomonadota</taxon>
        <taxon>Betaproteobacteria</taxon>
        <taxon>Neisseriales</taxon>
        <taxon>Neisseriaceae</taxon>
        <taxon>Aquella</taxon>
    </lineage>
</organism>
<dbReference type="InterPro" id="IPR002372">
    <property type="entry name" value="PQQ_rpt_dom"/>
</dbReference>
<dbReference type="GO" id="GO:0043165">
    <property type="term" value="P:Gram-negative-bacterium-type cell outer membrane assembly"/>
    <property type="evidence" value="ECO:0007669"/>
    <property type="project" value="UniProtKB-UniRule"/>
</dbReference>
<keyword evidence="2 4" id="KW-0472">Membrane</keyword>
<dbReference type="KEGG" id="nba:CUN60_05295"/>
<keyword evidence="1 4" id="KW-0732">Signal</keyword>
<accession>A0A2I7N5I6</accession>
<comment type="subunit">
    <text evidence="4">Part of the Bam complex.</text>
</comment>
<dbReference type="AlphaFoldDB" id="A0A2I7N5I6"/>
<evidence type="ECO:0000313" key="7">
    <source>
        <dbReference type="Proteomes" id="UP000236655"/>
    </source>
</evidence>
<evidence type="ECO:0000259" key="5">
    <source>
        <dbReference type="Pfam" id="PF13360"/>
    </source>
</evidence>
<dbReference type="InterPro" id="IPR018391">
    <property type="entry name" value="PQQ_b-propeller_rpt"/>
</dbReference>
<dbReference type="PANTHER" id="PTHR34512">
    <property type="entry name" value="CELL SURFACE PROTEIN"/>
    <property type="match status" value="1"/>
</dbReference>
<comment type="similarity">
    <text evidence="4">Belongs to the BamB family.</text>
</comment>
<dbReference type="GO" id="GO:0009279">
    <property type="term" value="C:cell outer membrane"/>
    <property type="evidence" value="ECO:0007669"/>
    <property type="project" value="UniProtKB-SubCell"/>
</dbReference>
<feature type="domain" description="Pyrrolo-quinoline quinone repeat" evidence="5">
    <location>
        <begin position="65"/>
        <end position="297"/>
    </location>
</feature>
<evidence type="ECO:0000256" key="2">
    <source>
        <dbReference type="ARBA" id="ARBA00023136"/>
    </source>
</evidence>
<name>A0A2I7N5I6_9NEIS</name>